<dbReference type="Pfam" id="PF13573">
    <property type="entry name" value="SprB"/>
    <property type="match status" value="5"/>
</dbReference>
<dbReference type="Proteomes" id="UP000011135">
    <property type="component" value="Unassembled WGS sequence"/>
</dbReference>
<feature type="compositionally biased region" description="Low complexity" evidence="1">
    <location>
        <begin position="206"/>
        <end position="225"/>
    </location>
</feature>
<dbReference type="Gene3D" id="2.60.40.740">
    <property type="match status" value="2"/>
</dbReference>
<dbReference type="PATRIC" id="fig|1237149.3.peg.784"/>
<proteinExistence type="predicted"/>
<dbReference type="EMBL" id="AMZN01000008">
    <property type="protein sequence ID" value="ELR73221.1"/>
    <property type="molecule type" value="Genomic_DNA"/>
</dbReference>
<dbReference type="STRING" id="1237149.C900_05270"/>
<keyword evidence="4" id="KW-1185">Reference proteome</keyword>
<dbReference type="InterPro" id="IPR026444">
    <property type="entry name" value="Secre_tail"/>
</dbReference>
<organism evidence="3 4">
    <name type="scientific">Fulvivirga imtechensis AK7</name>
    <dbReference type="NCBI Taxonomy" id="1237149"/>
    <lineage>
        <taxon>Bacteria</taxon>
        <taxon>Pseudomonadati</taxon>
        <taxon>Bacteroidota</taxon>
        <taxon>Cytophagia</taxon>
        <taxon>Cytophagales</taxon>
        <taxon>Fulvivirgaceae</taxon>
        <taxon>Fulvivirga</taxon>
    </lineage>
</organism>
<dbReference type="InterPro" id="IPR025667">
    <property type="entry name" value="SprB_repeat"/>
</dbReference>
<dbReference type="eggNOG" id="COG3209">
    <property type="taxonomic scope" value="Bacteria"/>
</dbReference>
<dbReference type="eggNOG" id="COG3291">
    <property type="taxonomic scope" value="Bacteria"/>
</dbReference>
<protein>
    <submittedName>
        <fullName evidence="3">Internalin, putative</fullName>
    </submittedName>
</protein>
<dbReference type="InterPro" id="IPR013783">
    <property type="entry name" value="Ig-like_fold"/>
</dbReference>
<evidence type="ECO:0000259" key="2">
    <source>
        <dbReference type="Pfam" id="PF18962"/>
    </source>
</evidence>
<evidence type="ECO:0000313" key="4">
    <source>
        <dbReference type="Proteomes" id="UP000011135"/>
    </source>
</evidence>
<feature type="region of interest" description="Disordered" evidence="1">
    <location>
        <begin position="205"/>
        <end position="225"/>
    </location>
</feature>
<dbReference type="Gene3D" id="2.60.40.10">
    <property type="entry name" value="Immunoglobulins"/>
    <property type="match status" value="4"/>
</dbReference>
<gene>
    <name evidence="3" type="ORF">C900_05270</name>
</gene>
<accession>L8JW03</accession>
<evidence type="ECO:0000313" key="3">
    <source>
        <dbReference type="EMBL" id="ELR73221.1"/>
    </source>
</evidence>
<dbReference type="NCBIfam" id="TIGR04183">
    <property type="entry name" value="Por_Secre_tail"/>
    <property type="match status" value="1"/>
</dbReference>
<dbReference type="Pfam" id="PF18962">
    <property type="entry name" value="Por_Secre_tail"/>
    <property type="match status" value="1"/>
</dbReference>
<evidence type="ECO:0000256" key="1">
    <source>
        <dbReference type="SAM" id="MobiDB-lite"/>
    </source>
</evidence>
<reference evidence="3 4" key="1">
    <citation type="submission" date="2012-12" db="EMBL/GenBank/DDBJ databases">
        <title>Genome assembly of Fulvivirga imtechensis AK7.</title>
        <authorList>
            <person name="Nupur N."/>
            <person name="Khatri I."/>
            <person name="Kumar R."/>
            <person name="Subramanian S."/>
            <person name="Pinnaka A."/>
        </authorList>
    </citation>
    <scope>NUCLEOTIDE SEQUENCE [LARGE SCALE GENOMIC DNA]</scope>
    <source>
        <strain evidence="3 4">AK7</strain>
    </source>
</reference>
<sequence>MASSGYTNYKWQYREEGGSWTNFTPPGTTTTTFGISNIFGANYSSHLNKNIYFRYSVGNCDPESVNAVIGPYVFRPLAPKITSATATDIQCFGDTDAIITINSVSRAPIAGETFEYQLYKPTNHDEVLYSTTSTTINGTLVPEGITKGSYDILLDPGIAGCGTLEYYTIVIDGPADAITTANAGDDQTTCSSSVTLTANAVDSDETGSWSTVSGTGTISSSSSSTTTVTELGVGTNIFRWTIAQDFGCTSTDDVKITRLNITTANAGGDQNVCSPTATLNGNAPGTGENGTWTVISGSGVFSNANLRNTLVTGLSEGANTFRWIIRDNGNTCSKTDDVTITYINVTAAAAGLDQKVCNTGTTLAANAVKAGETGEWSVVNGAGTFSDKNSRTSSVSGLSIGVNTFRWTISDNTGSCTSIMDDVVITVSDLSVSEVALKRKDPTCSYNSDGEIVVTGTGGVGLAGSDYEFNLSNGDQLFGNDGEEIIFLGLSAGFYTVTITDSECTRAYSSPIELKAPTAIAVAFTEIASITCKSTTDGAIDMTPSGGTSPYTYLWSNGATTEDLANIGAGTYSVEITDANGCTFNDSYTLTEPFELQATSFISDFNGKGVSCNGAIDGSIDIDVTGGTAPYTYNWSNGEITEDLSGIGTGIYSVEITDANNCITTINSIEITEPEVLSLTIDDQLNVDCNGNSTGSITLLSTGGTEAHEYSIDGASTWQTTNTFTNLPAGDYTVDLRDANGCSTSTTATIAEPTVLTSSVFNVIKSTCGEDNGSAEASALGGTVDYSYTWRNSLNEVVSTSSTLTNVGGGIYIVTITDANGCSTTGQANISSADGAQVTFMDIVSTSCFNSSDGQASMNITGSAPFDVEWQNGETGEEATALSPGDNVVTVTDVNGCVVVEVVNIPSPTAIDYTVTSSIPSCHDSSDGSIEVQASGGSGGYSYSWNTGNTGTSLDNITSGTYSLTITDVNGCTLDTEIVLDGVDPVSLHIDNTTLPTCVGGVDGSITVSAAGGNGGYSYSWDTGETGAVIDQISAGSYEVTVTDSKGCVVTQTIDLPDPAPFTIDIGDEVEICTGSSYVIASNVDNAVYSWTSDNGFTSEDQKVTLSEQGIYSLHVTNTDGCEAEDSFTLIVSDDLLNADFLMATEAYVGDTVVIIDISWPIPDALTWQFPAEATILMENQDYAEVVFDIPGTYGIDMEVALADCQDFYSQSITILEGKPDTGGRLSEGEELIRKFIAYPNPSDGEFYVHVELAFKASIEVSLVGLNVNKVLYQLEASDAEEYNLSIDKPELSQGVYFIRLKVGGKSRVIRKVIK</sequence>
<name>L8JW03_9BACT</name>
<comment type="caution">
    <text evidence="3">The sequence shown here is derived from an EMBL/GenBank/DDBJ whole genome shotgun (WGS) entry which is preliminary data.</text>
</comment>
<feature type="domain" description="Secretion system C-terminal sorting" evidence="2">
    <location>
        <begin position="1239"/>
        <end position="1314"/>
    </location>
</feature>